<dbReference type="Proteomes" id="UP001225598">
    <property type="component" value="Chromosome"/>
</dbReference>
<name>A0ABY8VIE0_9CORY</name>
<dbReference type="EMBL" id="CP126969">
    <property type="protein sequence ID" value="WIM68822.1"/>
    <property type="molecule type" value="Genomic_DNA"/>
</dbReference>
<feature type="domain" description="PhnB-like" evidence="1">
    <location>
        <begin position="5"/>
        <end position="134"/>
    </location>
</feature>
<dbReference type="PANTHER" id="PTHR33990:SF1">
    <property type="entry name" value="PROTEIN YJDN"/>
    <property type="match status" value="1"/>
</dbReference>
<reference evidence="2 3" key="1">
    <citation type="submission" date="2023-05" db="EMBL/GenBank/DDBJ databases">
        <title>Corynebacterium suedekumii sp. nov. and Corynebacterium breve sp. nov. isolated from raw cow's milk.</title>
        <authorList>
            <person name="Baer M.K."/>
            <person name="Mehl L."/>
            <person name="Hellmuth R."/>
            <person name="Marke G."/>
            <person name="Lipski A."/>
        </authorList>
    </citation>
    <scope>NUCLEOTIDE SEQUENCE [LARGE SCALE GENOMIC DNA]</scope>
    <source>
        <strain evidence="2 3">R4</strain>
    </source>
</reference>
<proteinExistence type="predicted"/>
<evidence type="ECO:0000313" key="2">
    <source>
        <dbReference type="EMBL" id="WIM68822.1"/>
    </source>
</evidence>
<organism evidence="2 3">
    <name type="scientific">Corynebacterium breve</name>
    <dbReference type="NCBI Taxonomy" id="3049799"/>
    <lineage>
        <taxon>Bacteria</taxon>
        <taxon>Bacillati</taxon>
        <taxon>Actinomycetota</taxon>
        <taxon>Actinomycetes</taxon>
        <taxon>Mycobacteriales</taxon>
        <taxon>Corynebacteriaceae</taxon>
        <taxon>Corynebacterium</taxon>
    </lineage>
</organism>
<dbReference type="InterPro" id="IPR028973">
    <property type="entry name" value="PhnB-like"/>
</dbReference>
<evidence type="ECO:0000259" key="1">
    <source>
        <dbReference type="Pfam" id="PF06983"/>
    </source>
</evidence>
<accession>A0ABY8VIE0</accession>
<gene>
    <name evidence="2" type="ORF">QP027_05425</name>
</gene>
<keyword evidence="3" id="KW-1185">Reference proteome</keyword>
<dbReference type="RefSeq" id="WP_284826612.1">
    <property type="nucleotide sequence ID" value="NZ_CP126969.1"/>
</dbReference>
<dbReference type="InterPro" id="IPR029068">
    <property type="entry name" value="Glyas_Bleomycin-R_OHBP_Dase"/>
</dbReference>
<evidence type="ECO:0000313" key="3">
    <source>
        <dbReference type="Proteomes" id="UP001225598"/>
    </source>
</evidence>
<sequence length="140" mass="15278">MTAQFTPYRRFSGTAADAMTFYHGIFGGDLQMMPFSQVHSAEEVGGAENLDKIMHSHIILDGRPIIFASDSPGENSITPGDDTPVAITGGSEDLEEIKTWWEALSADATILMPFDTVPWGASFGMLQDKFGTHWFFNVAG</sequence>
<dbReference type="SUPFAM" id="SSF54593">
    <property type="entry name" value="Glyoxalase/Bleomycin resistance protein/Dihydroxybiphenyl dioxygenase"/>
    <property type="match status" value="1"/>
</dbReference>
<dbReference type="CDD" id="cd06588">
    <property type="entry name" value="PhnB_like"/>
    <property type="match status" value="1"/>
</dbReference>
<dbReference type="Gene3D" id="3.10.180.10">
    <property type="entry name" value="2,3-Dihydroxybiphenyl 1,2-Dioxygenase, domain 1"/>
    <property type="match status" value="1"/>
</dbReference>
<dbReference type="PANTHER" id="PTHR33990">
    <property type="entry name" value="PROTEIN YJDN-RELATED"/>
    <property type="match status" value="1"/>
</dbReference>
<protein>
    <submittedName>
        <fullName evidence="2">VOC family protein</fullName>
    </submittedName>
</protein>
<dbReference type="Pfam" id="PF06983">
    <property type="entry name" value="3-dmu-9_3-mt"/>
    <property type="match status" value="1"/>
</dbReference>